<evidence type="ECO:0000313" key="3">
    <source>
        <dbReference type="Proteomes" id="UP000320160"/>
    </source>
</evidence>
<comment type="caution">
    <text evidence="2">The sequence shown here is derived from an EMBL/GenBank/DDBJ whole genome shotgun (WGS) entry which is preliminary data.</text>
</comment>
<dbReference type="InterPro" id="IPR029063">
    <property type="entry name" value="SAM-dependent_MTases_sf"/>
</dbReference>
<accession>A0A553WIK6</accession>
<feature type="domain" description="Methyltransferase" evidence="1">
    <location>
        <begin position="62"/>
        <end position="135"/>
    </location>
</feature>
<dbReference type="Gene3D" id="3.40.50.150">
    <property type="entry name" value="Vaccinia Virus protein VP39"/>
    <property type="match status" value="1"/>
</dbReference>
<gene>
    <name evidence="2" type="ORF">FOM92_03710</name>
</gene>
<evidence type="ECO:0000313" key="2">
    <source>
        <dbReference type="EMBL" id="TSB04536.1"/>
    </source>
</evidence>
<dbReference type="CDD" id="cd02440">
    <property type="entry name" value="AdoMet_MTases"/>
    <property type="match status" value="1"/>
</dbReference>
<dbReference type="Pfam" id="PF13847">
    <property type="entry name" value="Methyltransf_31"/>
    <property type="match status" value="1"/>
</dbReference>
<dbReference type="EMBL" id="VKKU01000001">
    <property type="protein sequence ID" value="TSB04536.1"/>
    <property type="molecule type" value="Genomic_DNA"/>
</dbReference>
<dbReference type="GO" id="GO:0032259">
    <property type="term" value="P:methylation"/>
    <property type="evidence" value="ECO:0007669"/>
    <property type="project" value="UniProtKB-KW"/>
</dbReference>
<sequence>MINKRNEPGLETVTTDPVSKKASQFAQGIVSGDFSGRGDPCEFAAFEEHVLKSEVGLLARLESGIDVADIGCGAGQAVNHLAKLYPNSRFTGFDESVLDIEKAKHMAAEMGLTNVDFYAVDVGMLDSNVVFDLILPSTRYITGSYRRKCAQMEICPEKTVICR</sequence>
<reference evidence="2 3" key="1">
    <citation type="submission" date="2019-07" db="EMBL/GenBank/DDBJ databases">
        <authorList>
            <person name="Park M."/>
        </authorList>
    </citation>
    <scope>NUCLEOTIDE SEQUENCE [LARGE SCALE GENOMIC DNA]</scope>
    <source>
        <strain evidence="2 3">KCTC32445</strain>
    </source>
</reference>
<protein>
    <submittedName>
        <fullName evidence="2">Methyltransferase domain-containing protein</fullName>
    </submittedName>
</protein>
<dbReference type="PANTHER" id="PTHR45128">
    <property type="entry name" value="METHYLTRANSFERASE TYPE 11"/>
    <property type="match status" value="1"/>
</dbReference>
<evidence type="ECO:0000259" key="1">
    <source>
        <dbReference type="Pfam" id="PF13847"/>
    </source>
</evidence>
<dbReference type="InterPro" id="IPR025714">
    <property type="entry name" value="Methyltranfer_dom"/>
</dbReference>
<dbReference type="SUPFAM" id="SSF53335">
    <property type="entry name" value="S-adenosyl-L-methionine-dependent methyltransferases"/>
    <property type="match status" value="1"/>
</dbReference>
<dbReference type="Proteomes" id="UP000320160">
    <property type="component" value="Unassembled WGS sequence"/>
</dbReference>
<keyword evidence="2" id="KW-0808">Transferase</keyword>
<dbReference type="RefSeq" id="WP_143775424.1">
    <property type="nucleotide sequence ID" value="NZ_VKKU01000001.1"/>
</dbReference>
<dbReference type="InterPro" id="IPR053173">
    <property type="entry name" value="SAM-binding_MTase"/>
</dbReference>
<keyword evidence="2" id="KW-0489">Methyltransferase</keyword>
<keyword evidence="3" id="KW-1185">Reference proteome</keyword>
<organism evidence="2 3">
    <name type="scientific">Sphingorhabdus contaminans</name>
    <dbReference type="NCBI Taxonomy" id="1343899"/>
    <lineage>
        <taxon>Bacteria</taxon>
        <taxon>Pseudomonadati</taxon>
        <taxon>Pseudomonadota</taxon>
        <taxon>Alphaproteobacteria</taxon>
        <taxon>Sphingomonadales</taxon>
        <taxon>Sphingomonadaceae</taxon>
        <taxon>Sphingorhabdus</taxon>
    </lineage>
</organism>
<dbReference type="GO" id="GO:0008168">
    <property type="term" value="F:methyltransferase activity"/>
    <property type="evidence" value="ECO:0007669"/>
    <property type="project" value="UniProtKB-KW"/>
</dbReference>
<name>A0A553WIK6_9SPHN</name>
<dbReference type="PANTHER" id="PTHR45128:SF1">
    <property type="entry name" value="S-ADENOSYLMETHIONINE-DEPENDENT METHYLTRANSFERASE RV2258C"/>
    <property type="match status" value="1"/>
</dbReference>
<proteinExistence type="predicted"/>
<dbReference type="AlphaFoldDB" id="A0A553WIK6"/>
<dbReference type="OrthoDB" id="5449367at2"/>